<gene>
    <name evidence="3" type="ORF">BON22_4513</name>
    <name evidence="2" type="ORF">CYFA0S_03e02333g</name>
</gene>
<reference evidence="4" key="2">
    <citation type="journal article" date="2017" name="Genome Announc.">
        <title>Genome sequences of Cyberlindnera fabianii 65, Pichia kudriavzevii 129, and Saccharomyces cerevisiae 131 isolated from fermented masau fruits in Zimbabwe.</title>
        <authorList>
            <person name="van Rijswijck I.M.H."/>
            <person name="Derks M.F.L."/>
            <person name="Abee T."/>
            <person name="de Ridder D."/>
            <person name="Smid E.J."/>
        </authorList>
    </citation>
    <scope>NUCLEOTIDE SEQUENCE [LARGE SCALE GENOMIC DNA]</scope>
    <source>
        <strain evidence="4">65</strain>
    </source>
</reference>
<proteinExistence type="predicted"/>
<sequence length="478" mass="53076">MMKVKEFYIPSEETTSTKEGTLSDRLHINIDHNAKAGPKLIANIERSSPLLPLFNVIAEFIDCSLDDFMIMCRGVELSRDALMSDVFPKKQKGRIAHFRLVLHDQISIPAIYQRDESDDNFEADGKRTASKMDKSVNTINSENEDLDDLAFKGRIKNDTKERVLAPKHYARSKRNHFYIPRVPKAELEKNHLEKLVVVPSIESIPTSTPSDTCSTPVIVTFKVRTQPHISPIDITIRRSSLMNDALDKIAAVLEVDPKQLFCLHKGRIVKGSMTTLQAGLAPHEDHMTVLMSLRGKFKLPAPIRQTTEEAILEGSYIKPIVSSPMKETKMFDTYKLSSPPTSNPGSEDGSSSSKQAASYALIPSSPSLSILGVQHDTTVSLIANENQANNQTTVTKTSSNPYSNKYTLSLEGGAEPLTFVVPNNCSVKKMIRVYSKRMGVDPSKTALIYAGIKLKEGLFARDLGLTKDRVNVFQVIDV</sequence>
<dbReference type="Gene3D" id="3.10.20.90">
    <property type="entry name" value="Phosphatidylinositol 3-kinase Catalytic Subunit, Chain A, domain 1"/>
    <property type="match status" value="1"/>
</dbReference>
<dbReference type="VEuPathDB" id="FungiDB:BON22_4513"/>
<protein>
    <submittedName>
        <fullName evidence="2">CYFA0S03e02333g1_1</fullName>
    </submittedName>
</protein>
<name>A0A061AQA7_CYBFA</name>
<dbReference type="SUPFAM" id="SSF54236">
    <property type="entry name" value="Ubiquitin-like"/>
    <property type="match status" value="1"/>
</dbReference>
<dbReference type="EMBL" id="LK052888">
    <property type="protein sequence ID" value="CDR39342.1"/>
    <property type="molecule type" value="Genomic_DNA"/>
</dbReference>
<evidence type="ECO:0000313" key="4">
    <source>
        <dbReference type="Proteomes" id="UP000189513"/>
    </source>
</evidence>
<dbReference type="EMBL" id="MPUK01000010">
    <property type="protein sequence ID" value="ONH65646.1"/>
    <property type="molecule type" value="Genomic_DNA"/>
</dbReference>
<evidence type="ECO:0000256" key="1">
    <source>
        <dbReference type="SAM" id="MobiDB-lite"/>
    </source>
</evidence>
<accession>A0A061AQA7</accession>
<reference evidence="2" key="1">
    <citation type="journal article" date="2014" name="Genome Announc.">
        <title>Genome sequence of the yeast Cyberlindnera fabianii (Hansenula fabianii).</title>
        <authorList>
            <person name="Freel K.C."/>
            <person name="Sarilar V."/>
            <person name="Neuveglise C."/>
            <person name="Devillers H."/>
            <person name="Friedrich A."/>
            <person name="Schacherer J."/>
        </authorList>
    </citation>
    <scope>NUCLEOTIDE SEQUENCE</scope>
    <source>
        <strain evidence="2">YJS4271</strain>
    </source>
</reference>
<evidence type="ECO:0000313" key="3">
    <source>
        <dbReference type="EMBL" id="ONH65646.1"/>
    </source>
</evidence>
<dbReference type="Proteomes" id="UP000189513">
    <property type="component" value="Unassembled WGS sequence"/>
</dbReference>
<dbReference type="AlphaFoldDB" id="A0A061AQA7"/>
<feature type="region of interest" description="Disordered" evidence="1">
    <location>
        <begin position="333"/>
        <end position="357"/>
    </location>
</feature>
<reference evidence="3" key="3">
    <citation type="submission" date="2017-01" db="EMBL/GenBank/DDBJ databases">
        <authorList>
            <person name="Mah S.A."/>
            <person name="Swanson W.J."/>
            <person name="Moy G.W."/>
            <person name="Vacquier V.D."/>
        </authorList>
    </citation>
    <scope>NUCLEOTIDE SEQUENCE [LARGE SCALE GENOMIC DNA]</scope>
    <source>
        <strain evidence="3">65</strain>
    </source>
</reference>
<dbReference type="InterPro" id="IPR029071">
    <property type="entry name" value="Ubiquitin-like_domsf"/>
</dbReference>
<feature type="compositionally biased region" description="Low complexity" evidence="1">
    <location>
        <begin position="343"/>
        <end position="357"/>
    </location>
</feature>
<keyword evidence="4" id="KW-1185">Reference proteome</keyword>
<evidence type="ECO:0000313" key="2">
    <source>
        <dbReference type="EMBL" id="CDR39342.1"/>
    </source>
</evidence>
<organism evidence="2">
    <name type="scientific">Cyberlindnera fabianii</name>
    <name type="common">Yeast</name>
    <name type="synonym">Hansenula fabianii</name>
    <dbReference type="NCBI Taxonomy" id="36022"/>
    <lineage>
        <taxon>Eukaryota</taxon>
        <taxon>Fungi</taxon>
        <taxon>Dikarya</taxon>
        <taxon>Ascomycota</taxon>
        <taxon>Saccharomycotina</taxon>
        <taxon>Saccharomycetes</taxon>
        <taxon>Phaffomycetales</taxon>
        <taxon>Phaffomycetaceae</taxon>
        <taxon>Cyberlindnera</taxon>
    </lineage>
</organism>